<dbReference type="Gene3D" id="2.120.10.80">
    <property type="entry name" value="Kelch-type beta propeller"/>
    <property type="match status" value="2"/>
</dbReference>
<feature type="compositionally biased region" description="Acidic residues" evidence="1">
    <location>
        <begin position="636"/>
        <end position="651"/>
    </location>
</feature>
<evidence type="ECO:0000259" key="2">
    <source>
        <dbReference type="Pfam" id="PF13422"/>
    </source>
</evidence>
<protein>
    <submittedName>
        <fullName evidence="3">Containing protein</fullName>
    </submittedName>
</protein>
<sequence>MGKNKKKDPGKKAALQAKKDAKADKAARKRAKKDSNKASDEAQDNDDNQQQSLDDLLQVYRKRDIEGSKPIVETLEGFPPPRGNFSMTVVEDQKGKQQVYVFGGEYFDGVENIVVDHLLRWTYTSKNNKEDHEWKQIVMPSAAPSPPARCAHSTVYYNGGLYVFGGELASPDHYHHYKDLWRYDVKQQSWTELNCKTGSVPSARSGHAAIVWKHYMVVFGGFYEAMKDTPRWFNDVYVFDLKTQQWMDVPYSKLGNRPEPRSACNIAVVSDNDVVVQGGFSKLTAASAGKETKVHTDAWLLHLKPILQGKPPTWEKLLSSSTVSSAAETLLIANNNTPQKNPNGRCAAASASYKNKMLVFGGVIDAELMHHKVDSVFFNDLFCLDVDPKPRWFPLKVRKQQKAADAQQQQQQQEIPAAIIQEEKDDEEDDDDDNMDLDMDEDDGNDDNPQPTGWNIDQLRENMFAFVDGSGNIVYERFDKDNNNKKVVSDDEEKEEEEEEETKEEEKEEDSDEEEKPAAKRPSKKNAGGPAVGRATTITSSSVMRLDPETKTPEAMPRDEPLPRIKCGAIINRNTLFIYGGLVEIGDREVTLDDMWSLDLRKRNQWNCLWPGTMHKQVWRGAVHDDDDSYISTGGDGDDDDEDDSEDEEEEKSGSVAGQSEELANLTAEHDLGNPLRTPQDGEALADFYARTKSNWNDEALEALKQAGETEEPSKKQLKREGFQLAQKRYTDLEPVLARLKELGLEPGKQKKSKKKK</sequence>
<feature type="compositionally biased region" description="Acidic residues" evidence="1">
    <location>
        <begin position="423"/>
        <end position="446"/>
    </location>
</feature>
<dbReference type="Proteomes" id="UP001153069">
    <property type="component" value="Unassembled WGS sequence"/>
</dbReference>
<feature type="region of interest" description="Disordered" evidence="1">
    <location>
        <begin position="1"/>
        <end position="51"/>
    </location>
</feature>
<evidence type="ECO:0000313" key="4">
    <source>
        <dbReference type="Proteomes" id="UP001153069"/>
    </source>
</evidence>
<name>A0A9N8DG51_9STRA</name>
<feature type="compositionally biased region" description="Basic and acidic residues" evidence="1">
    <location>
        <begin position="17"/>
        <end position="26"/>
    </location>
</feature>
<dbReference type="InterPro" id="IPR052588">
    <property type="entry name" value="Kelch_domain_protein"/>
</dbReference>
<dbReference type="EMBL" id="CAICTM010000102">
    <property type="protein sequence ID" value="CAB9501225.1"/>
    <property type="molecule type" value="Genomic_DNA"/>
</dbReference>
<dbReference type="Pfam" id="PF24681">
    <property type="entry name" value="Kelch_KLHDC2_KLHL20_DRC7"/>
    <property type="match status" value="1"/>
</dbReference>
<feature type="region of interest" description="Disordered" evidence="1">
    <location>
        <begin position="626"/>
        <end position="683"/>
    </location>
</feature>
<gene>
    <name evidence="3" type="ORF">SEMRO_103_G052290.1</name>
</gene>
<accession>A0A9N8DG51</accession>
<feature type="compositionally biased region" description="Acidic residues" evidence="1">
    <location>
        <begin position="490"/>
        <end position="515"/>
    </location>
</feature>
<feature type="compositionally biased region" description="Low complexity" evidence="1">
    <location>
        <begin position="403"/>
        <end position="420"/>
    </location>
</feature>
<evidence type="ECO:0000313" key="3">
    <source>
        <dbReference type="EMBL" id="CAB9501225.1"/>
    </source>
</evidence>
<feature type="domain" description="DUF4110" evidence="2">
    <location>
        <begin position="672"/>
        <end position="746"/>
    </location>
</feature>
<dbReference type="InterPro" id="IPR025183">
    <property type="entry name" value="DUF4110"/>
</dbReference>
<keyword evidence="4" id="KW-1185">Reference proteome</keyword>
<feature type="region of interest" description="Disordered" evidence="1">
    <location>
        <begin position="485"/>
        <end position="561"/>
    </location>
</feature>
<dbReference type="SUPFAM" id="SSF117281">
    <property type="entry name" value="Kelch motif"/>
    <property type="match status" value="2"/>
</dbReference>
<feature type="region of interest" description="Disordered" evidence="1">
    <location>
        <begin position="403"/>
        <end position="455"/>
    </location>
</feature>
<reference evidence="3" key="1">
    <citation type="submission" date="2020-06" db="EMBL/GenBank/DDBJ databases">
        <authorList>
            <consortium name="Plant Systems Biology data submission"/>
        </authorList>
    </citation>
    <scope>NUCLEOTIDE SEQUENCE</scope>
    <source>
        <strain evidence="3">D6</strain>
    </source>
</reference>
<proteinExistence type="predicted"/>
<organism evidence="3 4">
    <name type="scientific">Seminavis robusta</name>
    <dbReference type="NCBI Taxonomy" id="568900"/>
    <lineage>
        <taxon>Eukaryota</taxon>
        <taxon>Sar</taxon>
        <taxon>Stramenopiles</taxon>
        <taxon>Ochrophyta</taxon>
        <taxon>Bacillariophyta</taxon>
        <taxon>Bacillariophyceae</taxon>
        <taxon>Bacillariophycidae</taxon>
        <taxon>Naviculales</taxon>
        <taxon>Naviculaceae</taxon>
        <taxon>Seminavis</taxon>
    </lineage>
</organism>
<feature type="compositionally biased region" description="Basic and acidic residues" evidence="1">
    <location>
        <begin position="546"/>
        <end position="561"/>
    </location>
</feature>
<dbReference type="AlphaFoldDB" id="A0A9N8DG51"/>
<dbReference type="OrthoDB" id="4447at2759"/>
<evidence type="ECO:0000256" key="1">
    <source>
        <dbReference type="SAM" id="MobiDB-lite"/>
    </source>
</evidence>
<dbReference type="InterPro" id="IPR015915">
    <property type="entry name" value="Kelch-typ_b-propeller"/>
</dbReference>
<dbReference type="Pfam" id="PF13422">
    <property type="entry name" value="DUF4110"/>
    <property type="match status" value="1"/>
</dbReference>
<dbReference type="PANTHER" id="PTHR46063">
    <property type="entry name" value="KELCH DOMAIN-CONTAINING PROTEIN"/>
    <property type="match status" value="1"/>
</dbReference>
<comment type="caution">
    <text evidence="3">The sequence shown here is derived from an EMBL/GenBank/DDBJ whole genome shotgun (WGS) entry which is preliminary data.</text>
</comment>
<dbReference type="PANTHER" id="PTHR46063:SF1">
    <property type="entry name" value="KELCH DOMAIN-CONTAINING PROTEIN 4"/>
    <property type="match status" value="1"/>
</dbReference>